<proteinExistence type="predicted"/>
<dbReference type="InterPro" id="IPR002639">
    <property type="entry name" value="UreF"/>
</dbReference>
<dbReference type="RefSeq" id="WP_377165490.1">
    <property type="nucleotide sequence ID" value="NZ_JBHSMQ010000002.1"/>
</dbReference>
<protein>
    <submittedName>
        <fullName evidence="1">Urease accessory UreF family protein</fullName>
    </submittedName>
</protein>
<dbReference type="Proteomes" id="UP001596052">
    <property type="component" value="Unassembled WGS sequence"/>
</dbReference>
<dbReference type="Gene3D" id="1.10.4190.10">
    <property type="entry name" value="Urease accessory protein UreF"/>
    <property type="match status" value="1"/>
</dbReference>
<dbReference type="InterPro" id="IPR038277">
    <property type="entry name" value="UreF_sf"/>
</dbReference>
<evidence type="ECO:0000313" key="2">
    <source>
        <dbReference type="Proteomes" id="UP001596052"/>
    </source>
</evidence>
<organism evidence="1 2">
    <name type="scientific">Prosthecobacter fluviatilis</name>
    <dbReference type="NCBI Taxonomy" id="445931"/>
    <lineage>
        <taxon>Bacteria</taxon>
        <taxon>Pseudomonadati</taxon>
        <taxon>Verrucomicrobiota</taxon>
        <taxon>Verrucomicrobiia</taxon>
        <taxon>Verrucomicrobiales</taxon>
        <taxon>Verrucomicrobiaceae</taxon>
        <taxon>Prosthecobacter</taxon>
    </lineage>
</organism>
<dbReference type="Pfam" id="PF01730">
    <property type="entry name" value="UreF"/>
    <property type="match status" value="1"/>
</dbReference>
<reference evidence="2" key="1">
    <citation type="journal article" date="2019" name="Int. J. Syst. Evol. Microbiol.">
        <title>The Global Catalogue of Microorganisms (GCM) 10K type strain sequencing project: providing services to taxonomists for standard genome sequencing and annotation.</title>
        <authorList>
            <consortium name="The Broad Institute Genomics Platform"/>
            <consortium name="The Broad Institute Genome Sequencing Center for Infectious Disease"/>
            <person name="Wu L."/>
            <person name="Ma J."/>
        </authorList>
    </citation>
    <scope>NUCLEOTIDE SEQUENCE [LARGE SCALE GENOMIC DNA]</scope>
    <source>
        <strain evidence="2">CGMCC 4.1469</strain>
    </source>
</reference>
<name>A0ABW0KNT1_9BACT</name>
<evidence type="ECO:0000313" key="1">
    <source>
        <dbReference type="EMBL" id="MFC5454920.1"/>
    </source>
</evidence>
<comment type="caution">
    <text evidence="1">The sequence shown here is derived from an EMBL/GenBank/DDBJ whole genome shotgun (WGS) entry which is preliminary data.</text>
</comment>
<dbReference type="EMBL" id="JBHSMQ010000002">
    <property type="protein sequence ID" value="MFC5454920.1"/>
    <property type="molecule type" value="Genomic_DNA"/>
</dbReference>
<keyword evidence="2" id="KW-1185">Reference proteome</keyword>
<accession>A0ABW0KNT1</accession>
<gene>
    <name evidence="1" type="ORF">ACFQDI_08660</name>
</gene>
<sequence length="220" mass="24010">MAAEGVAVEMKLHLLPSITLLPPPHEKADDTQIIEDWARGLDWVKWLLGSVRARVEVLMVEEPAEWDHFAQHLLREAVGPALKAAWLCARANDLEGLAGAAEQLSAQLPAGACQRSLQAGAVLLKSTKHARYQGVLGRLREAVDQGRCCSHIAVVWATVGHFFQLSLTNVIAEYLRLEWDMAARDTTAQLPYAGKSGIAGLTSQVMRDTTTQGELRVVDA</sequence>